<gene>
    <name evidence="1" type="ORF">Xentx_02563</name>
</gene>
<keyword evidence="2" id="KW-1185">Reference proteome</keyword>
<organism evidence="1 2">
    <name type="scientific">Xenorhabdus thuongxuanensis</name>
    <dbReference type="NCBI Taxonomy" id="1873484"/>
    <lineage>
        <taxon>Bacteria</taxon>
        <taxon>Pseudomonadati</taxon>
        <taxon>Pseudomonadota</taxon>
        <taxon>Gammaproteobacteria</taxon>
        <taxon>Enterobacterales</taxon>
        <taxon>Morganellaceae</taxon>
        <taxon>Xenorhabdus</taxon>
    </lineage>
</organism>
<name>A0A1Q5TXX5_9GAMM</name>
<accession>A0A1Q5TXX5</accession>
<dbReference type="EMBL" id="MKGR01000019">
    <property type="protein sequence ID" value="OKP05072.1"/>
    <property type="molecule type" value="Genomic_DNA"/>
</dbReference>
<dbReference type="OrthoDB" id="6872885at2"/>
<sequence length="172" mass="19272">MKIGRCPICHSDFHLDAIFEDDASRQLLAKLTDLPGGCARPLVAYIGLFRREKNNLSNSRALKLAEEVLAIYSANRVLGHALSETVERMREKRAQGDNKPLTNHNYLKIVYQSSEQLFAQGSNINAREKKQLSGSDSRDAYFKQMQQYGVDLATLSGGKEWLEQQKGGINGE</sequence>
<reference evidence="1 2" key="1">
    <citation type="submission" date="2016-09" db="EMBL/GenBank/DDBJ databases">
        <title>Xenorhabdus thuongxuanensis sp. nov. and Xenorhabdus eapokensis sp. nov., isolated from Steinernema species.</title>
        <authorList>
            <person name="Kaempfer P."/>
            <person name="Tobias N.J."/>
            <person name="Phan Ke L."/>
            <person name="Bode H.B."/>
            <person name="Glaeser S.P."/>
        </authorList>
    </citation>
    <scope>NUCLEOTIDE SEQUENCE [LARGE SCALE GENOMIC DNA]</scope>
    <source>
        <strain evidence="1 2">30TX1</strain>
    </source>
</reference>
<dbReference type="AlphaFoldDB" id="A0A1Q5TXX5"/>
<dbReference type="Proteomes" id="UP000186277">
    <property type="component" value="Unassembled WGS sequence"/>
</dbReference>
<comment type="caution">
    <text evidence="1">The sequence shown here is derived from an EMBL/GenBank/DDBJ whole genome shotgun (WGS) entry which is preliminary data.</text>
</comment>
<proteinExistence type="predicted"/>
<protein>
    <submittedName>
        <fullName evidence="1">Uncharacterized protein</fullName>
    </submittedName>
</protein>
<evidence type="ECO:0000313" key="1">
    <source>
        <dbReference type="EMBL" id="OKP05072.1"/>
    </source>
</evidence>
<evidence type="ECO:0000313" key="2">
    <source>
        <dbReference type="Proteomes" id="UP000186277"/>
    </source>
</evidence>